<dbReference type="InterPro" id="IPR028082">
    <property type="entry name" value="Peripla_BP_I"/>
</dbReference>
<dbReference type="PANTHER" id="PTHR30483">
    <property type="entry name" value="LEUCINE-SPECIFIC-BINDING PROTEIN"/>
    <property type="match status" value="1"/>
</dbReference>
<protein>
    <submittedName>
        <fullName evidence="5">ABC transporter substrate-binding protein</fullName>
    </submittedName>
</protein>
<dbReference type="EMBL" id="JGYG01000001">
    <property type="protein sequence ID" value="KFI31966.1"/>
    <property type="molecule type" value="Genomic_DNA"/>
</dbReference>
<feature type="domain" description="Leucine-binding protein" evidence="4">
    <location>
        <begin position="52"/>
        <end position="380"/>
    </location>
</feature>
<dbReference type="Pfam" id="PF13458">
    <property type="entry name" value="Peripla_BP_6"/>
    <property type="match status" value="1"/>
</dbReference>
<comment type="caution">
    <text evidence="5">The sequence shown here is derived from an EMBL/GenBank/DDBJ whole genome shotgun (WGS) entry which is preliminary data.</text>
</comment>
<dbReference type="Proteomes" id="UP000028826">
    <property type="component" value="Unassembled WGS sequence"/>
</dbReference>
<dbReference type="SUPFAM" id="SSF53822">
    <property type="entry name" value="Periplasmic binding protein-like I"/>
    <property type="match status" value="1"/>
</dbReference>
<evidence type="ECO:0000313" key="6">
    <source>
        <dbReference type="Proteomes" id="UP000028826"/>
    </source>
</evidence>
<sequence length="398" mass="40635">MTDAVTRRPFFTRPIGIRNLFRSATGLLAAGALAACAPTGNVSRGTVNPSQPVQVALLLPQSANASDRLVAQNLENAARLAIADLQGVSIDLRVYDTAGNPTQASAMALRAADEGAKIILGPIHAQDANAAGSAVASRGINVLSFSNNSDIAGGNVFVLGQTFANSADRLMRFAAGQGRRDIVVVSDPDASGQVGRRAIETAAAANGIRVAGAESYELSQQGVTAAAPNIATTVRNTGASGVFFTAGTAGALPMLTQLLRDNGIDPNVTAFYGLTRWDVPASAVTTPSLQGGYFAVPDPSITAQFNARYAGTYGAAPHPLAALAYDGIAAIGAALRSGRADPLGRASLTQPSGFVGANGVFRFTADGSNQRALAVAQLRDNRVEVVENAPRSFSGAGS</sequence>
<dbReference type="AlphaFoldDB" id="A0A086YCG6"/>
<reference evidence="5 6" key="1">
    <citation type="submission" date="2014-03" db="EMBL/GenBank/DDBJ databases">
        <title>Genome of Haematobacter massiliensis CCUG 47968.</title>
        <authorList>
            <person name="Wang D."/>
            <person name="Wang G."/>
        </authorList>
    </citation>
    <scope>NUCLEOTIDE SEQUENCE [LARGE SCALE GENOMIC DNA]</scope>
    <source>
        <strain evidence="5 6">CCUG 47968</strain>
    </source>
</reference>
<dbReference type="InterPro" id="IPR051010">
    <property type="entry name" value="BCAA_transport"/>
</dbReference>
<name>A0A086YCG6_9RHOB</name>
<dbReference type="Gene3D" id="3.40.50.2300">
    <property type="match status" value="2"/>
</dbReference>
<accession>A0A086YCG6</accession>
<dbReference type="PANTHER" id="PTHR30483:SF6">
    <property type="entry name" value="PERIPLASMIC BINDING PROTEIN OF ABC TRANSPORTER FOR NATURAL AMINO ACIDS"/>
    <property type="match status" value="1"/>
</dbReference>
<comment type="similarity">
    <text evidence="1">Belongs to the leucine-binding protein family.</text>
</comment>
<organism evidence="5 6">
    <name type="scientific">Haematobacter massiliensis</name>
    <dbReference type="NCBI Taxonomy" id="195105"/>
    <lineage>
        <taxon>Bacteria</taxon>
        <taxon>Pseudomonadati</taxon>
        <taxon>Pseudomonadota</taxon>
        <taxon>Alphaproteobacteria</taxon>
        <taxon>Rhodobacterales</taxon>
        <taxon>Paracoccaceae</taxon>
        <taxon>Haematobacter</taxon>
    </lineage>
</organism>
<proteinExistence type="inferred from homology"/>
<keyword evidence="3" id="KW-0029">Amino-acid transport</keyword>
<gene>
    <name evidence="5" type="ORF">CN97_06005</name>
</gene>
<keyword evidence="6" id="KW-1185">Reference proteome</keyword>
<dbReference type="GO" id="GO:0006865">
    <property type="term" value="P:amino acid transport"/>
    <property type="evidence" value="ECO:0007669"/>
    <property type="project" value="UniProtKB-KW"/>
</dbReference>
<evidence type="ECO:0000256" key="2">
    <source>
        <dbReference type="ARBA" id="ARBA00022729"/>
    </source>
</evidence>
<keyword evidence="2" id="KW-0732">Signal</keyword>
<dbReference type="InterPro" id="IPR028081">
    <property type="entry name" value="Leu-bd"/>
</dbReference>
<evidence type="ECO:0000256" key="3">
    <source>
        <dbReference type="ARBA" id="ARBA00022970"/>
    </source>
</evidence>
<dbReference type="CDD" id="cd06339">
    <property type="entry name" value="PBP1_YraM_LppC_lipoprotein-like"/>
    <property type="match status" value="1"/>
</dbReference>
<dbReference type="OrthoDB" id="7210494at2"/>
<evidence type="ECO:0000256" key="1">
    <source>
        <dbReference type="ARBA" id="ARBA00010062"/>
    </source>
</evidence>
<dbReference type="RefSeq" id="WP_051910891.1">
    <property type="nucleotide sequence ID" value="NZ_CAMIFG010000016.1"/>
</dbReference>
<evidence type="ECO:0000259" key="4">
    <source>
        <dbReference type="Pfam" id="PF13458"/>
    </source>
</evidence>
<dbReference type="STRING" id="195105.CN97_06005"/>
<evidence type="ECO:0000313" key="5">
    <source>
        <dbReference type="EMBL" id="KFI31966.1"/>
    </source>
</evidence>
<keyword evidence="3" id="KW-0813">Transport</keyword>
<dbReference type="eggNOG" id="COG0683">
    <property type="taxonomic scope" value="Bacteria"/>
</dbReference>